<comment type="catalytic activity">
    <reaction evidence="3">
        <text>3',5'-cyclic UMP + H2O = UMP + H(+)</text>
        <dbReference type="Rhea" id="RHEA:70575"/>
        <dbReference type="ChEBI" id="CHEBI:15377"/>
        <dbReference type="ChEBI" id="CHEBI:15378"/>
        <dbReference type="ChEBI" id="CHEBI:57865"/>
        <dbReference type="ChEBI" id="CHEBI:184387"/>
    </reaction>
    <physiologicalReaction direction="left-to-right" evidence="3">
        <dbReference type="Rhea" id="RHEA:70576"/>
    </physiologicalReaction>
</comment>
<accession>A0A6H2GXA7</accession>
<comment type="catalytic activity">
    <reaction evidence="1">
        <text>3',5'-cyclic CMP + H2O = CMP + H(+)</text>
        <dbReference type="Rhea" id="RHEA:72675"/>
        <dbReference type="ChEBI" id="CHEBI:15377"/>
        <dbReference type="ChEBI" id="CHEBI:15378"/>
        <dbReference type="ChEBI" id="CHEBI:58003"/>
        <dbReference type="ChEBI" id="CHEBI:60377"/>
    </reaction>
    <physiologicalReaction direction="left-to-right" evidence="1">
        <dbReference type="Rhea" id="RHEA:72676"/>
    </physiologicalReaction>
</comment>
<dbReference type="PANTHER" id="PTHR42663">
    <property type="entry name" value="HYDROLASE C777.06C-RELATED-RELATED"/>
    <property type="match status" value="1"/>
</dbReference>
<comment type="function">
    <text evidence="2">Counteracts the endogenous Pycsar antiviral defense system. Phosphodiesterase that enables metal-dependent hydrolysis of host cyclic nucleotide Pycsar defense signals such as cCMP and cUMP.</text>
</comment>
<name>A0A6H2GXA7_9BACL</name>
<dbReference type="InterPro" id="IPR036866">
    <property type="entry name" value="RibonucZ/Hydroxyglut_hydro"/>
</dbReference>
<dbReference type="GO" id="GO:0016787">
    <property type="term" value="F:hydrolase activity"/>
    <property type="evidence" value="ECO:0007669"/>
    <property type="project" value="UniProtKB-KW"/>
</dbReference>
<sequence>MSAYEDGRPGPLELRFLGTGDAMGVPRVYCSCVVCEESRRTGFNRRPRSSLLLRGLDADGAATLIDCGPDWGRQMEEAGLRSVRRILITHAHFDHIGGLVEWADACRRTKQKGTAFAPAEVIPAILDRFPWLESWIDFLPCDEPLRLGSWTIRCWRVNHGHNGYSYAYRFEQAETGLSWAYCSDAIGLDDGMKAPLRGCRLVILGTSFYEEPYSYETRSLYDVKEAIELQRELQPGELLLTHLSHDIDLMRDYGLPAGMAFAQTGLTRRIGGQAQAD</sequence>
<dbReference type="InterPro" id="IPR001279">
    <property type="entry name" value="Metallo-B-lactamas"/>
</dbReference>
<evidence type="ECO:0000256" key="1">
    <source>
        <dbReference type="ARBA" id="ARBA00034221"/>
    </source>
</evidence>
<gene>
    <name evidence="5" type="ORF">HGI30_11045</name>
</gene>
<evidence type="ECO:0000313" key="5">
    <source>
        <dbReference type="EMBL" id="QJC52035.1"/>
    </source>
</evidence>
<evidence type="ECO:0000256" key="3">
    <source>
        <dbReference type="ARBA" id="ARBA00048505"/>
    </source>
</evidence>
<dbReference type="SUPFAM" id="SSF56281">
    <property type="entry name" value="Metallo-hydrolase/oxidoreductase"/>
    <property type="match status" value="1"/>
</dbReference>
<dbReference type="Proteomes" id="UP000502136">
    <property type="component" value="Chromosome"/>
</dbReference>
<keyword evidence="5" id="KW-0378">Hydrolase</keyword>
<evidence type="ECO:0000313" key="6">
    <source>
        <dbReference type="Proteomes" id="UP000502136"/>
    </source>
</evidence>
<organism evidence="5 6">
    <name type="scientific">Paenibacillus albicereus</name>
    <dbReference type="NCBI Taxonomy" id="2726185"/>
    <lineage>
        <taxon>Bacteria</taxon>
        <taxon>Bacillati</taxon>
        <taxon>Bacillota</taxon>
        <taxon>Bacilli</taxon>
        <taxon>Bacillales</taxon>
        <taxon>Paenibacillaceae</taxon>
        <taxon>Paenibacillus</taxon>
    </lineage>
</organism>
<dbReference type="SMART" id="SM00849">
    <property type="entry name" value="Lactamase_B"/>
    <property type="match status" value="1"/>
</dbReference>
<reference evidence="5 6" key="1">
    <citation type="submission" date="2020-04" db="EMBL/GenBank/DDBJ databases">
        <title>Novel Paenibacillus strain UniB2 isolated from commercial digestive syrup.</title>
        <authorList>
            <person name="Thorat V."/>
            <person name="Kirdat K."/>
            <person name="Tiwarekar B."/>
            <person name="Yadav A."/>
        </authorList>
    </citation>
    <scope>NUCLEOTIDE SEQUENCE [LARGE SCALE GENOMIC DNA]</scope>
    <source>
        <strain evidence="5 6">UniB2</strain>
    </source>
</reference>
<dbReference type="Gene3D" id="3.60.15.10">
    <property type="entry name" value="Ribonuclease Z/Hydroxyacylglutathione hydrolase-like"/>
    <property type="match status" value="1"/>
</dbReference>
<dbReference type="AlphaFoldDB" id="A0A6H2GXA7"/>
<evidence type="ECO:0000256" key="2">
    <source>
        <dbReference type="ARBA" id="ARBA00034301"/>
    </source>
</evidence>
<dbReference type="PANTHER" id="PTHR42663:SF6">
    <property type="entry name" value="HYDROLASE C777.06C-RELATED"/>
    <property type="match status" value="1"/>
</dbReference>
<dbReference type="KEGG" id="palr:HGI30_11045"/>
<feature type="domain" description="Metallo-beta-lactamase" evidence="4">
    <location>
        <begin position="47"/>
        <end position="242"/>
    </location>
</feature>
<evidence type="ECO:0000259" key="4">
    <source>
        <dbReference type="SMART" id="SM00849"/>
    </source>
</evidence>
<keyword evidence="6" id="KW-1185">Reference proteome</keyword>
<dbReference type="EMBL" id="CP051428">
    <property type="protein sequence ID" value="QJC52035.1"/>
    <property type="molecule type" value="Genomic_DNA"/>
</dbReference>
<dbReference type="Pfam" id="PF12706">
    <property type="entry name" value="Lactamase_B_2"/>
    <property type="match status" value="1"/>
</dbReference>
<proteinExistence type="predicted"/>
<dbReference type="RefSeq" id="WP_168907612.1">
    <property type="nucleotide sequence ID" value="NZ_CP051428.1"/>
</dbReference>
<dbReference type="CDD" id="cd16279">
    <property type="entry name" value="metallo-hydrolase-like_MBL-fold"/>
    <property type="match status" value="1"/>
</dbReference>
<protein>
    <submittedName>
        <fullName evidence="5">MBL fold metallo-hydrolase</fullName>
    </submittedName>
</protein>